<comment type="subcellular location">
    <subcellularLocation>
        <location evidence="1 6">Secreted</location>
    </subcellularLocation>
</comment>
<dbReference type="PANTHER" id="PTHR31232">
    <property type="match status" value="1"/>
</dbReference>
<evidence type="ECO:0000256" key="3">
    <source>
        <dbReference type="ARBA" id="ARBA00022471"/>
    </source>
</evidence>
<dbReference type="InterPro" id="IPR010264">
    <property type="entry name" value="Self-incomp_S1"/>
</dbReference>
<keyword evidence="4 6" id="KW-0964">Secreted</keyword>
<dbReference type="GO" id="GO:0060320">
    <property type="term" value="P:rejection of self pollen"/>
    <property type="evidence" value="ECO:0007669"/>
    <property type="project" value="UniProtKB-KW"/>
</dbReference>
<evidence type="ECO:0000256" key="1">
    <source>
        <dbReference type="ARBA" id="ARBA00004613"/>
    </source>
</evidence>
<accession>A0A6A4NWM1</accession>
<comment type="similarity">
    <text evidence="2 6">Belongs to the plant self-incompatibility (S1) protein family.</text>
</comment>
<name>A0A6A4NWM1_LUPAL</name>
<evidence type="ECO:0000256" key="4">
    <source>
        <dbReference type="ARBA" id="ARBA00022525"/>
    </source>
</evidence>
<sequence>MMMVISSRHILIFSILFLLLGPLVGAIHFWPILTYRHVYVRNDLVNGTLLTVHCKSKNNDLGVHKLNYKDEFKFQFKPNIWGTTLFYCGLTWDGKLQSLVAFDNLRDIYFCKDLKWSITNYQPCLFNCDTQQYDRCINYNH</sequence>
<reference evidence="8" key="1">
    <citation type="journal article" date="2020" name="Nat. Commun.">
        <title>Genome sequence of the cluster root forming white lupin.</title>
        <authorList>
            <person name="Hufnagel B."/>
            <person name="Marques A."/>
            <person name="Soriano A."/>
            <person name="Marques L."/>
            <person name="Divol F."/>
            <person name="Doumas P."/>
            <person name="Sallet E."/>
            <person name="Mancinotti D."/>
            <person name="Carrere S."/>
            <person name="Marande W."/>
            <person name="Arribat S."/>
            <person name="Keller J."/>
            <person name="Huneau C."/>
            <person name="Blein T."/>
            <person name="Aime D."/>
            <person name="Laguerre M."/>
            <person name="Taylor J."/>
            <person name="Schubert V."/>
            <person name="Nelson M."/>
            <person name="Geu-Flores F."/>
            <person name="Crespi M."/>
            <person name="Gallardo-Guerrero K."/>
            <person name="Delaux P.-M."/>
            <person name="Salse J."/>
            <person name="Berges H."/>
            <person name="Guyot R."/>
            <person name="Gouzy J."/>
            <person name="Peret B."/>
        </authorList>
    </citation>
    <scope>NUCLEOTIDE SEQUENCE [LARGE SCALE GENOMIC DNA]</scope>
    <source>
        <strain evidence="8">cv. Amiga</strain>
    </source>
</reference>
<gene>
    <name evidence="7" type="ORF">Lalb_Chr18g0044371</name>
</gene>
<proteinExistence type="inferred from homology"/>
<dbReference type="PANTHER" id="PTHR31232:SF149">
    <property type="entry name" value="S-PROTEIN HOMOLOG"/>
    <property type="match status" value="1"/>
</dbReference>
<dbReference type="Pfam" id="PF05938">
    <property type="entry name" value="Self-incomp_S1"/>
    <property type="match status" value="1"/>
</dbReference>
<organism evidence="7 8">
    <name type="scientific">Lupinus albus</name>
    <name type="common">White lupine</name>
    <name type="synonym">Lupinus termis</name>
    <dbReference type="NCBI Taxonomy" id="3870"/>
    <lineage>
        <taxon>Eukaryota</taxon>
        <taxon>Viridiplantae</taxon>
        <taxon>Streptophyta</taxon>
        <taxon>Embryophyta</taxon>
        <taxon>Tracheophyta</taxon>
        <taxon>Spermatophyta</taxon>
        <taxon>Magnoliopsida</taxon>
        <taxon>eudicotyledons</taxon>
        <taxon>Gunneridae</taxon>
        <taxon>Pentapetalae</taxon>
        <taxon>rosids</taxon>
        <taxon>fabids</taxon>
        <taxon>Fabales</taxon>
        <taxon>Fabaceae</taxon>
        <taxon>Papilionoideae</taxon>
        <taxon>50 kb inversion clade</taxon>
        <taxon>genistoids sensu lato</taxon>
        <taxon>core genistoids</taxon>
        <taxon>Genisteae</taxon>
        <taxon>Lupinus</taxon>
    </lineage>
</organism>
<keyword evidence="8" id="KW-1185">Reference proteome</keyword>
<dbReference type="Proteomes" id="UP000447434">
    <property type="component" value="Chromosome 18"/>
</dbReference>
<dbReference type="GO" id="GO:0005576">
    <property type="term" value="C:extracellular region"/>
    <property type="evidence" value="ECO:0007669"/>
    <property type="project" value="UniProtKB-SubCell"/>
</dbReference>
<evidence type="ECO:0000256" key="5">
    <source>
        <dbReference type="ARBA" id="ARBA00022729"/>
    </source>
</evidence>
<protein>
    <recommendedName>
        <fullName evidence="6">S-protein homolog</fullName>
    </recommendedName>
</protein>
<dbReference type="OrthoDB" id="1292261at2759"/>
<dbReference type="AlphaFoldDB" id="A0A6A4NWM1"/>
<evidence type="ECO:0000256" key="2">
    <source>
        <dbReference type="ARBA" id="ARBA00005581"/>
    </source>
</evidence>
<keyword evidence="5" id="KW-0732">Signal</keyword>
<evidence type="ECO:0000313" key="7">
    <source>
        <dbReference type="EMBL" id="KAE9593560.1"/>
    </source>
</evidence>
<evidence type="ECO:0000313" key="8">
    <source>
        <dbReference type="Proteomes" id="UP000447434"/>
    </source>
</evidence>
<evidence type="ECO:0000256" key="6">
    <source>
        <dbReference type="RuleBase" id="RU367044"/>
    </source>
</evidence>
<dbReference type="EMBL" id="WOCE01000018">
    <property type="protein sequence ID" value="KAE9593560.1"/>
    <property type="molecule type" value="Genomic_DNA"/>
</dbReference>
<keyword evidence="3 6" id="KW-0713">Self-incompatibility</keyword>
<comment type="caution">
    <text evidence="7">The sequence shown here is derived from an EMBL/GenBank/DDBJ whole genome shotgun (WGS) entry which is preliminary data.</text>
</comment>